<feature type="region of interest" description="Disordered" evidence="1">
    <location>
        <begin position="144"/>
        <end position="167"/>
    </location>
</feature>
<feature type="region of interest" description="Disordered" evidence="1">
    <location>
        <begin position="83"/>
        <end position="127"/>
    </location>
</feature>
<gene>
    <name evidence="2" type="ORF">TorRG33x02_355950</name>
</gene>
<dbReference type="Proteomes" id="UP000237000">
    <property type="component" value="Unassembled WGS sequence"/>
</dbReference>
<accession>A0A2P5A885</accession>
<feature type="compositionally biased region" description="Gly residues" evidence="1">
    <location>
        <begin position="150"/>
        <end position="167"/>
    </location>
</feature>
<feature type="compositionally biased region" description="Low complexity" evidence="1">
    <location>
        <begin position="99"/>
        <end position="108"/>
    </location>
</feature>
<reference evidence="3" key="1">
    <citation type="submission" date="2016-06" db="EMBL/GenBank/DDBJ databases">
        <title>Parallel loss of symbiosis genes in relatives of nitrogen-fixing non-legume Parasponia.</title>
        <authorList>
            <person name="Van Velzen R."/>
            <person name="Holmer R."/>
            <person name="Bu F."/>
            <person name="Rutten L."/>
            <person name="Van Zeijl A."/>
            <person name="Liu W."/>
            <person name="Santuari L."/>
            <person name="Cao Q."/>
            <person name="Sharma T."/>
            <person name="Shen D."/>
            <person name="Roswanjaya Y."/>
            <person name="Wardhani T."/>
            <person name="Kalhor M.S."/>
            <person name="Jansen J."/>
            <person name="Van den Hoogen J."/>
            <person name="Gungor B."/>
            <person name="Hartog M."/>
            <person name="Hontelez J."/>
            <person name="Verver J."/>
            <person name="Yang W.-C."/>
            <person name="Schijlen E."/>
            <person name="Repin R."/>
            <person name="Schilthuizen M."/>
            <person name="Schranz E."/>
            <person name="Heidstra R."/>
            <person name="Miyata K."/>
            <person name="Fedorova E."/>
            <person name="Kohlen W."/>
            <person name="Bisseling T."/>
            <person name="Smit S."/>
            <person name="Geurts R."/>
        </authorList>
    </citation>
    <scope>NUCLEOTIDE SEQUENCE [LARGE SCALE GENOMIC DNA]</scope>
    <source>
        <strain evidence="3">cv. RG33-2</strain>
    </source>
</reference>
<dbReference type="EMBL" id="JXTC01001078">
    <property type="protein sequence ID" value="PON32765.1"/>
    <property type="molecule type" value="Genomic_DNA"/>
</dbReference>
<name>A0A2P5A885_TREOI</name>
<comment type="caution">
    <text evidence="2">The sequence shown here is derived from an EMBL/GenBank/DDBJ whole genome shotgun (WGS) entry which is preliminary data.</text>
</comment>
<dbReference type="OrthoDB" id="10563358at2759"/>
<keyword evidence="3" id="KW-1185">Reference proteome</keyword>
<evidence type="ECO:0000256" key="1">
    <source>
        <dbReference type="SAM" id="MobiDB-lite"/>
    </source>
</evidence>
<dbReference type="AlphaFoldDB" id="A0A2P5A885"/>
<proteinExistence type="predicted"/>
<protein>
    <submittedName>
        <fullName evidence="2">Uncharacterized protein</fullName>
    </submittedName>
</protein>
<organism evidence="2 3">
    <name type="scientific">Trema orientale</name>
    <name type="common">Charcoal tree</name>
    <name type="synonym">Celtis orientalis</name>
    <dbReference type="NCBI Taxonomy" id="63057"/>
    <lineage>
        <taxon>Eukaryota</taxon>
        <taxon>Viridiplantae</taxon>
        <taxon>Streptophyta</taxon>
        <taxon>Embryophyta</taxon>
        <taxon>Tracheophyta</taxon>
        <taxon>Spermatophyta</taxon>
        <taxon>Magnoliopsida</taxon>
        <taxon>eudicotyledons</taxon>
        <taxon>Gunneridae</taxon>
        <taxon>Pentapetalae</taxon>
        <taxon>rosids</taxon>
        <taxon>fabids</taxon>
        <taxon>Rosales</taxon>
        <taxon>Cannabaceae</taxon>
        <taxon>Trema</taxon>
    </lineage>
</organism>
<evidence type="ECO:0000313" key="2">
    <source>
        <dbReference type="EMBL" id="PON32765.1"/>
    </source>
</evidence>
<dbReference type="InParanoid" id="A0A2P5A885"/>
<sequence length="268" mass="26884">MMMIDNRLVLPIAIVVFPKGRNHRALPGMTRKPIEHLPLGILPPKRALLLLPATHITRPRDLGGALGSILAHRLVPPATDEYGQVVEGLPGPLPGEGGLADAPLGLAPGEDDGLAHGSGGDLGGAEEDEGEALVDGAVGVGVDVEEDETGGGTGRAEIGGGGGRGRRGLGSGGAVGVGEGGALGAGEALGGRRDVVVGVVELEAGGAEGGRVEAEDARGAEAAVDASDAHVVEHPPLLGPTVPALPRRRRRQPGIVVRTRTKTGVWVG</sequence>
<evidence type="ECO:0000313" key="3">
    <source>
        <dbReference type="Proteomes" id="UP000237000"/>
    </source>
</evidence>